<sequence>MRHPPADIDITVADVDRLLADQHPSLRGPLHRVAHGWDNDVFRLGDDLAVRLPRRETAAHLIAHEQRWLPALARRVPVPIPVPVAVGEPDELYPWRWSVVPWFAGRRALDLAPHERDAFAGELGGVLRALHTAAPVEAPRNPYRGVPMAERDHTVRERLTALPELLRVWDAGLAAPGWDGPPLWLHGDLHPGNLVVDGGRLAALIDFGDLCAGDPASDLSVAWLAFTPAGQAAFRGALAGRYDDADWTRARGWAAALAPIFLGAEDDGMRAAGEHVLAQLTRE</sequence>
<keyword evidence="3" id="KW-1185">Reference proteome</keyword>
<dbReference type="Gene3D" id="3.90.1200.10">
    <property type="match status" value="1"/>
</dbReference>
<gene>
    <name evidence="2" type="ORF">FVP74_10295</name>
</gene>
<dbReference type="Pfam" id="PF01636">
    <property type="entry name" value="APH"/>
    <property type="match status" value="1"/>
</dbReference>
<evidence type="ECO:0000259" key="1">
    <source>
        <dbReference type="Pfam" id="PF01636"/>
    </source>
</evidence>
<dbReference type="PANTHER" id="PTHR21310">
    <property type="entry name" value="AMINOGLYCOSIDE PHOSPHOTRANSFERASE-RELATED-RELATED"/>
    <property type="match status" value="1"/>
</dbReference>
<reference evidence="2 3" key="1">
    <citation type="submission" date="2019-08" db="EMBL/GenBank/DDBJ databases">
        <authorList>
            <person name="Dong K."/>
        </authorList>
    </citation>
    <scope>NUCLEOTIDE SEQUENCE [LARGE SCALE GENOMIC DNA]</scope>
    <source>
        <strain evidence="2 3">K-1</strain>
    </source>
</reference>
<organism evidence="2 3">
    <name type="scientific">Microbacterium saccharophilum</name>
    <dbReference type="NCBI Taxonomy" id="1213358"/>
    <lineage>
        <taxon>Bacteria</taxon>
        <taxon>Bacillati</taxon>
        <taxon>Actinomycetota</taxon>
        <taxon>Actinomycetes</taxon>
        <taxon>Micrococcales</taxon>
        <taxon>Microbacteriaceae</taxon>
        <taxon>Microbacterium</taxon>
    </lineage>
</organism>
<keyword evidence="2" id="KW-0808">Transferase</keyword>
<dbReference type="InterPro" id="IPR011009">
    <property type="entry name" value="Kinase-like_dom_sf"/>
</dbReference>
<dbReference type="CDD" id="cd05155">
    <property type="entry name" value="APH_ChoK_like_1"/>
    <property type="match status" value="1"/>
</dbReference>
<dbReference type="InterPro" id="IPR051678">
    <property type="entry name" value="AGP_Transferase"/>
</dbReference>
<name>A0A5C8HZB2_9MICO</name>
<feature type="domain" description="Aminoglycoside phosphotransferase" evidence="1">
    <location>
        <begin position="31"/>
        <end position="253"/>
    </location>
</feature>
<dbReference type="PANTHER" id="PTHR21310:SF42">
    <property type="entry name" value="BIFUNCTIONAL AAC_APH"/>
    <property type="match status" value="1"/>
</dbReference>
<protein>
    <submittedName>
        <fullName evidence="2">Aminoglycoside phosphotransferase family protein</fullName>
    </submittedName>
</protein>
<evidence type="ECO:0000313" key="2">
    <source>
        <dbReference type="EMBL" id="TXK10710.1"/>
    </source>
</evidence>
<dbReference type="EMBL" id="VRSX01000004">
    <property type="protein sequence ID" value="TXK10710.1"/>
    <property type="molecule type" value="Genomic_DNA"/>
</dbReference>
<accession>A0A5C8HZB2</accession>
<dbReference type="RefSeq" id="WP_147050501.1">
    <property type="nucleotide sequence ID" value="NZ_BKAH01000007.1"/>
</dbReference>
<dbReference type="AlphaFoldDB" id="A0A5C8HZB2"/>
<dbReference type="InterPro" id="IPR002575">
    <property type="entry name" value="Aminoglycoside_PTrfase"/>
</dbReference>
<dbReference type="OrthoDB" id="9797603at2"/>
<dbReference type="SUPFAM" id="SSF56112">
    <property type="entry name" value="Protein kinase-like (PK-like)"/>
    <property type="match status" value="1"/>
</dbReference>
<comment type="caution">
    <text evidence="2">The sequence shown here is derived from an EMBL/GenBank/DDBJ whole genome shotgun (WGS) entry which is preliminary data.</text>
</comment>
<dbReference type="Proteomes" id="UP000321949">
    <property type="component" value="Unassembled WGS sequence"/>
</dbReference>
<dbReference type="GO" id="GO:0016740">
    <property type="term" value="F:transferase activity"/>
    <property type="evidence" value="ECO:0007669"/>
    <property type="project" value="UniProtKB-KW"/>
</dbReference>
<dbReference type="Gene3D" id="3.30.200.20">
    <property type="entry name" value="Phosphorylase Kinase, domain 1"/>
    <property type="match status" value="1"/>
</dbReference>
<evidence type="ECO:0000313" key="3">
    <source>
        <dbReference type="Proteomes" id="UP000321949"/>
    </source>
</evidence>
<proteinExistence type="predicted"/>